<feature type="transmembrane region" description="Helical" evidence="1">
    <location>
        <begin position="192"/>
        <end position="213"/>
    </location>
</feature>
<gene>
    <name evidence="2" type="ORF">PPERSA_07505</name>
</gene>
<feature type="transmembrane region" description="Helical" evidence="1">
    <location>
        <begin position="425"/>
        <end position="445"/>
    </location>
</feature>
<proteinExistence type="predicted"/>
<keyword evidence="3" id="KW-1185">Reference proteome</keyword>
<dbReference type="EMBL" id="LDAU01000080">
    <property type="protein sequence ID" value="KRX07755.1"/>
    <property type="molecule type" value="Genomic_DNA"/>
</dbReference>
<dbReference type="InParanoid" id="A0A0V0QZW9"/>
<dbReference type="OMA" id="LLITHIM"/>
<feature type="transmembrane region" description="Helical" evidence="1">
    <location>
        <begin position="145"/>
        <end position="172"/>
    </location>
</feature>
<dbReference type="PANTHER" id="PTHR34730:SF1">
    <property type="entry name" value="PARAQUAT-INDUCIBLE PROTEIN A"/>
    <property type="match status" value="1"/>
</dbReference>
<feature type="transmembrane region" description="Helical" evidence="1">
    <location>
        <begin position="250"/>
        <end position="269"/>
    </location>
</feature>
<feature type="transmembrane region" description="Helical" evidence="1">
    <location>
        <begin position="358"/>
        <end position="379"/>
    </location>
</feature>
<evidence type="ECO:0008006" key="4">
    <source>
        <dbReference type="Google" id="ProtNLM"/>
    </source>
</evidence>
<evidence type="ECO:0000313" key="2">
    <source>
        <dbReference type="EMBL" id="KRX07755.1"/>
    </source>
</evidence>
<sequence length="447" mass="51399">MTTNFSTNLGSTKISTNLQTIQKNPQKDSEYPGSLSTHPEISLTKKILIPTLLFINVTFFIWSNASNGANLQAQLHFLGLETNKINVSEFRLYESVKQMWISGAYFVAIVICVFSGTWPYVKLLGMTVAWFIPQKRLSFQLREKFLIILDVMGKWSLLDTYFMIMNVVGFNLSKDLKIGFMNLSFNLAVTPVFQFLLFVIGTMMSLLITHIMIHDHRKIGEDKELMETEHYKQQMKQKYYIGIRKKSYKYIINCLIISAILIQMFGYVVKVFEFTFGGLAGWAVGKKATQAYSLWDIGSQFPEKTFEPDSFETLFLQTIYFIFTLVIPIMFLTLVLIMNTFTMRIEYLKELFTYTEIIYAWSSIEVLTLAVLAAVLQIGLVVDEVVGDNCQGLNQYIEYLSNQYPEIFDLNGEYTCFQIDSELKFGAILLIFSSIVFIILGTSTLRF</sequence>
<feature type="transmembrane region" description="Helical" evidence="1">
    <location>
        <begin position="314"/>
        <end position="337"/>
    </location>
</feature>
<dbReference type="OrthoDB" id="422471at2759"/>
<keyword evidence="1" id="KW-0472">Membrane</keyword>
<reference evidence="2 3" key="1">
    <citation type="journal article" date="2015" name="Sci. Rep.">
        <title>Genome of the facultative scuticociliatosis pathogen Pseudocohnilembus persalinus provides insight into its virulence through horizontal gene transfer.</title>
        <authorList>
            <person name="Xiong J."/>
            <person name="Wang G."/>
            <person name="Cheng J."/>
            <person name="Tian M."/>
            <person name="Pan X."/>
            <person name="Warren A."/>
            <person name="Jiang C."/>
            <person name="Yuan D."/>
            <person name="Miao W."/>
        </authorList>
    </citation>
    <scope>NUCLEOTIDE SEQUENCE [LARGE SCALE GENOMIC DNA]</scope>
    <source>
        <strain evidence="2">36N120E</strain>
    </source>
</reference>
<feature type="transmembrane region" description="Helical" evidence="1">
    <location>
        <begin position="104"/>
        <end position="133"/>
    </location>
</feature>
<evidence type="ECO:0000256" key="1">
    <source>
        <dbReference type="SAM" id="Phobius"/>
    </source>
</evidence>
<dbReference type="AlphaFoldDB" id="A0A0V0QZW9"/>
<accession>A0A0V0QZW9</accession>
<dbReference type="InterPro" id="IPR007498">
    <property type="entry name" value="PqiA-like"/>
</dbReference>
<evidence type="ECO:0000313" key="3">
    <source>
        <dbReference type="Proteomes" id="UP000054937"/>
    </source>
</evidence>
<keyword evidence="1" id="KW-1133">Transmembrane helix</keyword>
<feature type="transmembrane region" description="Helical" evidence="1">
    <location>
        <begin position="47"/>
        <end position="65"/>
    </location>
</feature>
<keyword evidence="1" id="KW-0812">Transmembrane</keyword>
<name>A0A0V0QZW9_PSEPJ</name>
<protein>
    <recommendedName>
        <fullName evidence="4">Transmembrane protein</fullName>
    </recommendedName>
</protein>
<organism evidence="2 3">
    <name type="scientific">Pseudocohnilembus persalinus</name>
    <name type="common">Ciliate</name>
    <dbReference type="NCBI Taxonomy" id="266149"/>
    <lineage>
        <taxon>Eukaryota</taxon>
        <taxon>Sar</taxon>
        <taxon>Alveolata</taxon>
        <taxon>Ciliophora</taxon>
        <taxon>Intramacronucleata</taxon>
        <taxon>Oligohymenophorea</taxon>
        <taxon>Scuticociliatia</taxon>
        <taxon>Philasterida</taxon>
        <taxon>Pseudocohnilembidae</taxon>
        <taxon>Pseudocohnilembus</taxon>
    </lineage>
</organism>
<dbReference type="PANTHER" id="PTHR34730">
    <property type="entry name" value="UNNAMED PRODUCT"/>
    <property type="match status" value="1"/>
</dbReference>
<comment type="caution">
    <text evidence="2">The sequence shown here is derived from an EMBL/GenBank/DDBJ whole genome shotgun (WGS) entry which is preliminary data.</text>
</comment>
<dbReference type="Proteomes" id="UP000054937">
    <property type="component" value="Unassembled WGS sequence"/>
</dbReference>
<dbReference type="Pfam" id="PF04403">
    <property type="entry name" value="PqiA"/>
    <property type="match status" value="1"/>
</dbReference>